<protein>
    <recommendedName>
        <fullName evidence="3">Xylose isomerase</fullName>
    </recommendedName>
</protein>
<gene>
    <name evidence="1" type="ORF">FJZ00_11095</name>
</gene>
<evidence type="ECO:0000313" key="2">
    <source>
        <dbReference type="Proteomes" id="UP000703893"/>
    </source>
</evidence>
<feature type="non-terminal residue" evidence="1">
    <location>
        <position position="1"/>
    </location>
</feature>
<dbReference type="Proteomes" id="UP000703893">
    <property type="component" value="Unassembled WGS sequence"/>
</dbReference>
<dbReference type="EMBL" id="VGJX01000680">
    <property type="protein sequence ID" value="MBM3275690.1"/>
    <property type="molecule type" value="Genomic_DNA"/>
</dbReference>
<evidence type="ECO:0000313" key="1">
    <source>
        <dbReference type="EMBL" id="MBM3275690.1"/>
    </source>
</evidence>
<proteinExistence type="predicted"/>
<reference evidence="1 2" key="1">
    <citation type="submission" date="2019-03" db="EMBL/GenBank/DDBJ databases">
        <title>Lake Tanganyika Metagenome-Assembled Genomes (MAGs).</title>
        <authorList>
            <person name="Tran P."/>
        </authorList>
    </citation>
    <scope>NUCLEOTIDE SEQUENCE [LARGE SCALE GENOMIC DNA]</scope>
    <source>
        <strain evidence="1">K_DeepCast_65m_m2_236</strain>
    </source>
</reference>
<sequence>EVHVNMWSEHFGRVERVAQLIRKRGIPFYMTLDHSHVIFKIDNPKEQEVQNMKADIDAGLLELHPDKPGNVTSAWIANDYVKLMHARAAVPNNPVNVWSKHPDGRVGRGVQYPFIEPKPGEWHSEWDEKRLEPWKQVVRNLLAHHAAHATSPLGFISCEFIPPPDYGGGAKYSIFEQNVACATWLRATWADAVRKTAA</sequence>
<organism evidence="1 2">
    <name type="scientific">Candidatus Tanganyikabacteria bacterium</name>
    <dbReference type="NCBI Taxonomy" id="2961651"/>
    <lineage>
        <taxon>Bacteria</taxon>
        <taxon>Bacillati</taxon>
        <taxon>Candidatus Sericytochromatia</taxon>
        <taxon>Candidatus Tanganyikabacteria</taxon>
    </lineage>
</organism>
<evidence type="ECO:0008006" key="3">
    <source>
        <dbReference type="Google" id="ProtNLM"/>
    </source>
</evidence>
<accession>A0A938BP00</accession>
<name>A0A938BP00_9BACT</name>
<dbReference type="AlphaFoldDB" id="A0A938BP00"/>
<comment type="caution">
    <text evidence="1">The sequence shown here is derived from an EMBL/GenBank/DDBJ whole genome shotgun (WGS) entry which is preliminary data.</text>
</comment>